<evidence type="ECO:0000256" key="4">
    <source>
        <dbReference type="ARBA" id="ARBA00022989"/>
    </source>
</evidence>
<keyword evidence="4 7" id="KW-1133">Transmembrane helix</keyword>
<evidence type="ECO:0000313" key="9">
    <source>
        <dbReference type="Proteomes" id="UP001597233"/>
    </source>
</evidence>
<dbReference type="InterPro" id="IPR005538">
    <property type="entry name" value="LrgA/CidA"/>
</dbReference>
<evidence type="ECO:0000313" key="8">
    <source>
        <dbReference type="EMBL" id="MFD1887677.1"/>
    </source>
</evidence>
<feature type="transmembrane region" description="Helical" evidence="7">
    <location>
        <begin position="89"/>
        <end position="115"/>
    </location>
</feature>
<feature type="compositionally biased region" description="Basic and acidic residues" evidence="6">
    <location>
        <begin position="151"/>
        <end position="162"/>
    </location>
</feature>
<reference evidence="9" key="1">
    <citation type="journal article" date="2019" name="Int. J. Syst. Evol. Microbiol.">
        <title>The Global Catalogue of Microorganisms (GCM) 10K type strain sequencing project: providing services to taxonomists for standard genome sequencing and annotation.</title>
        <authorList>
            <consortium name="The Broad Institute Genomics Platform"/>
            <consortium name="The Broad Institute Genome Sequencing Center for Infectious Disease"/>
            <person name="Wu L."/>
            <person name="Ma J."/>
        </authorList>
    </citation>
    <scope>NUCLEOTIDE SEQUENCE [LARGE SCALE GENOMIC DNA]</scope>
    <source>
        <strain evidence="9">CCUG 54950</strain>
    </source>
</reference>
<dbReference type="PANTHER" id="PTHR33931:SF6">
    <property type="entry name" value="INTEGRAL MEMBRANE PROTEIN YXZK-RELATED"/>
    <property type="match status" value="1"/>
</dbReference>
<dbReference type="PANTHER" id="PTHR33931">
    <property type="entry name" value="HOLIN-LIKE PROTEIN CIDA-RELATED"/>
    <property type="match status" value="1"/>
</dbReference>
<accession>A0ABW4RMZ9</accession>
<comment type="caution">
    <text evidence="8">The sequence shown here is derived from an EMBL/GenBank/DDBJ whole genome shotgun (WGS) entry which is preliminary data.</text>
</comment>
<feature type="region of interest" description="Disordered" evidence="6">
    <location>
        <begin position="151"/>
        <end position="186"/>
    </location>
</feature>
<evidence type="ECO:0000256" key="1">
    <source>
        <dbReference type="ARBA" id="ARBA00004651"/>
    </source>
</evidence>
<feature type="transmembrane region" description="Helical" evidence="7">
    <location>
        <begin position="62"/>
        <end position="83"/>
    </location>
</feature>
<evidence type="ECO:0000256" key="5">
    <source>
        <dbReference type="ARBA" id="ARBA00023136"/>
    </source>
</evidence>
<proteinExistence type="predicted"/>
<keyword evidence="5 7" id="KW-0472">Membrane</keyword>
<evidence type="ECO:0000256" key="2">
    <source>
        <dbReference type="ARBA" id="ARBA00022475"/>
    </source>
</evidence>
<evidence type="ECO:0000256" key="7">
    <source>
        <dbReference type="SAM" id="Phobius"/>
    </source>
</evidence>
<comment type="subcellular location">
    <subcellularLocation>
        <location evidence="1">Cell membrane</location>
        <topology evidence="1">Multi-pass membrane protein</topology>
    </subcellularLocation>
</comment>
<dbReference type="RefSeq" id="WP_347324024.1">
    <property type="nucleotide sequence ID" value="NZ_JBCGUH010000002.1"/>
</dbReference>
<dbReference type="EMBL" id="JBHUEH010000032">
    <property type="protein sequence ID" value="MFD1887677.1"/>
    <property type="molecule type" value="Genomic_DNA"/>
</dbReference>
<evidence type="ECO:0000256" key="3">
    <source>
        <dbReference type="ARBA" id="ARBA00022692"/>
    </source>
</evidence>
<dbReference type="Proteomes" id="UP001597233">
    <property type="component" value="Unassembled WGS sequence"/>
</dbReference>
<keyword evidence="9" id="KW-1185">Reference proteome</keyword>
<feature type="transmembrane region" description="Helical" evidence="7">
    <location>
        <begin position="27"/>
        <end position="50"/>
    </location>
</feature>
<keyword evidence="3 7" id="KW-0812">Transmembrane</keyword>
<dbReference type="Pfam" id="PF03788">
    <property type="entry name" value="LrgA"/>
    <property type="match status" value="1"/>
</dbReference>
<keyword evidence="2" id="KW-1003">Cell membrane</keyword>
<protein>
    <submittedName>
        <fullName evidence="8">CidA/LrgA family holin-like protein</fullName>
    </submittedName>
</protein>
<name>A0ABW4RMZ9_9BACL</name>
<gene>
    <name evidence="8" type="ORF">ACFSC9_19550</name>
</gene>
<dbReference type="NCBIfam" id="NF002460">
    <property type="entry name" value="PRK01658.1"/>
    <property type="match status" value="1"/>
</dbReference>
<organism evidence="8 9">
    <name type="scientific">Paenibacillus wenxiniae</name>
    <dbReference type="NCBI Taxonomy" id="1636843"/>
    <lineage>
        <taxon>Bacteria</taxon>
        <taxon>Bacillati</taxon>
        <taxon>Bacillota</taxon>
        <taxon>Bacilli</taxon>
        <taxon>Bacillales</taxon>
        <taxon>Paenibacillaceae</taxon>
        <taxon>Paenibacillus</taxon>
    </lineage>
</organism>
<evidence type="ECO:0000256" key="6">
    <source>
        <dbReference type="SAM" id="MobiDB-lite"/>
    </source>
</evidence>
<sequence length="186" mass="20119">MKLLKIIIQIALLYAFAWLGGQIQAWLHLAIPGSIIGLLLLFVLLLCRIIPVSWIEAGSTTILFYLPLFFVPATVGVINHLDLFAGKGLLLVAIVIASTIITIIAAGHASQWLAILTERRRGANESNDTVEGIVSDMHENGHVRVGGQVEQNERAARSDKKVPHAAPSPTNDTAQAKLYGKKGTQL</sequence>